<evidence type="ECO:0000313" key="2">
    <source>
        <dbReference type="Proteomes" id="UP000179001"/>
    </source>
</evidence>
<gene>
    <name evidence="1" type="ORF">A2478_01425</name>
</gene>
<organism evidence="1 2">
    <name type="scientific">Candidatus Falkowbacteria bacterium RIFOXYC2_FULL_36_12</name>
    <dbReference type="NCBI Taxonomy" id="1798002"/>
    <lineage>
        <taxon>Bacteria</taxon>
        <taxon>Candidatus Falkowiibacteriota</taxon>
    </lineage>
</organism>
<dbReference type="AlphaFoldDB" id="A0A1F5T2Y7"/>
<dbReference type="STRING" id="1798002.A2478_01425"/>
<evidence type="ECO:0008006" key="3">
    <source>
        <dbReference type="Google" id="ProtNLM"/>
    </source>
</evidence>
<sequence length="309" mass="34702">MKEVLLGPEKQERGKNTKVTFTFVRHSQKKSGNVFDGAGVSLSNLSIGGIDRAGQYGKKNLTDRKVNRAYATEIDRTEETLRHALESAGIDIKVLQKKQGASAFFELPIPEVDEADADPEINKKYVELMDKRKKEYINEHFPNANFKQLSSDEQEEIMEYAEEESVDWLVNEAKDKSGVLISRFDATGVAFKVNRLLNLPDYMPGGRVIDLVSSGHKTSTEAFLKYALIQDNGKHGLDSLEEIGGSLKILDSWDLVVENDMSGHKKVSFVLKRENGSEQKFDLDLEEIKKLAGEYMEAKNIKAKKIDAI</sequence>
<name>A0A1F5T2Y7_9BACT</name>
<protein>
    <recommendedName>
        <fullName evidence="3">Histidine phosphatase family protein</fullName>
    </recommendedName>
</protein>
<evidence type="ECO:0000313" key="1">
    <source>
        <dbReference type="EMBL" id="OGF33344.1"/>
    </source>
</evidence>
<proteinExistence type="predicted"/>
<accession>A0A1F5T2Y7</accession>
<comment type="caution">
    <text evidence="1">The sequence shown here is derived from an EMBL/GenBank/DDBJ whole genome shotgun (WGS) entry which is preliminary data.</text>
</comment>
<dbReference type="EMBL" id="MFGJ01000001">
    <property type="protein sequence ID" value="OGF33344.1"/>
    <property type="molecule type" value="Genomic_DNA"/>
</dbReference>
<reference evidence="1 2" key="1">
    <citation type="journal article" date="2016" name="Nat. Commun.">
        <title>Thousands of microbial genomes shed light on interconnected biogeochemical processes in an aquifer system.</title>
        <authorList>
            <person name="Anantharaman K."/>
            <person name="Brown C.T."/>
            <person name="Hug L.A."/>
            <person name="Sharon I."/>
            <person name="Castelle C.J."/>
            <person name="Probst A.J."/>
            <person name="Thomas B.C."/>
            <person name="Singh A."/>
            <person name="Wilkins M.J."/>
            <person name="Karaoz U."/>
            <person name="Brodie E.L."/>
            <person name="Williams K.H."/>
            <person name="Hubbard S.S."/>
            <person name="Banfield J.F."/>
        </authorList>
    </citation>
    <scope>NUCLEOTIDE SEQUENCE [LARGE SCALE GENOMIC DNA]</scope>
</reference>
<dbReference type="Proteomes" id="UP000179001">
    <property type="component" value="Unassembled WGS sequence"/>
</dbReference>